<dbReference type="PANTHER" id="PTHR37807:SF3">
    <property type="entry name" value="OS07G0160300 PROTEIN"/>
    <property type="match status" value="1"/>
</dbReference>
<dbReference type="PANTHER" id="PTHR37807">
    <property type="entry name" value="OS07G0160300 PROTEIN"/>
    <property type="match status" value="1"/>
</dbReference>
<proteinExistence type="predicted"/>
<dbReference type="Gene3D" id="3.40.50.300">
    <property type="entry name" value="P-loop containing nucleotide triphosphate hydrolases"/>
    <property type="match status" value="1"/>
</dbReference>
<evidence type="ECO:0000313" key="1">
    <source>
        <dbReference type="EMBL" id="KAF4464177.1"/>
    </source>
</evidence>
<sequence length="193" mass="21608">MSTTQRTPTRLFIQMSGAPGSGKSTIARLLRSSIGGGVIDHDVLRSSLLESGNIPFDQAAKEAYLVQWRLAQDFMRQGLNLIIDSCCNYPEVLDQGSTLASQNDYVYWYVETRVPDIDLLDKRLRTRDPMSSQRTGVDCPPVAAQGDHIEQDSRVLFKKWIESPSRPENNAIIVNSTDNPAMLRDQILKRIVG</sequence>
<protein>
    <submittedName>
        <fullName evidence="1">ABC transporter</fullName>
    </submittedName>
</protein>
<dbReference type="InterPro" id="IPR027417">
    <property type="entry name" value="P-loop_NTPase"/>
</dbReference>
<dbReference type="Pfam" id="PF13671">
    <property type="entry name" value="AAA_33"/>
    <property type="match status" value="1"/>
</dbReference>
<dbReference type="Proteomes" id="UP000554235">
    <property type="component" value="Unassembled WGS sequence"/>
</dbReference>
<evidence type="ECO:0000313" key="2">
    <source>
        <dbReference type="Proteomes" id="UP000554235"/>
    </source>
</evidence>
<dbReference type="OrthoDB" id="3231855at2759"/>
<accession>A0A8H4PJ84</accession>
<reference evidence="1 2" key="1">
    <citation type="submission" date="2020-01" db="EMBL/GenBank/DDBJ databases">
        <title>Identification and distribution of gene clusters putatively required for synthesis of sphingolipid metabolism inhibitors in phylogenetically diverse species of the filamentous fungus Fusarium.</title>
        <authorList>
            <person name="Kim H.-S."/>
            <person name="Busman M."/>
            <person name="Brown D.W."/>
            <person name="Divon H."/>
            <person name="Uhlig S."/>
            <person name="Proctor R.H."/>
        </authorList>
    </citation>
    <scope>NUCLEOTIDE SEQUENCE [LARGE SCALE GENOMIC DNA]</scope>
    <source>
        <strain evidence="1 2">NRRL 20459</strain>
    </source>
</reference>
<dbReference type="EMBL" id="JAADYS010001231">
    <property type="protein sequence ID" value="KAF4464177.1"/>
    <property type="molecule type" value="Genomic_DNA"/>
</dbReference>
<dbReference type="AlphaFoldDB" id="A0A8H4PJ84"/>
<keyword evidence="2" id="KW-1185">Reference proteome</keyword>
<comment type="caution">
    <text evidence="1">The sequence shown here is derived from an EMBL/GenBank/DDBJ whole genome shotgun (WGS) entry which is preliminary data.</text>
</comment>
<organism evidence="1 2">
    <name type="scientific">Fusarium albosuccineum</name>
    <dbReference type="NCBI Taxonomy" id="1237068"/>
    <lineage>
        <taxon>Eukaryota</taxon>
        <taxon>Fungi</taxon>
        <taxon>Dikarya</taxon>
        <taxon>Ascomycota</taxon>
        <taxon>Pezizomycotina</taxon>
        <taxon>Sordariomycetes</taxon>
        <taxon>Hypocreomycetidae</taxon>
        <taxon>Hypocreales</taxon>
        <taxon>Nectriaceae</taxon>
        <taxon>Fusarium</taxon>
        <taxon>Fusarium decemcellulare species complex</taxon>
    </lineage>
</organism>
<gene>
    <name evidence="1" type="ORF">FALBO_8999</name>
</gene>
<name>A0A8H4PJ84_9HYPO</name>
<dbReference type="SUPFAM" id="SSF52540">
    <property type="entry name" value="P-loop containing nucleoside triphosphate hydrolases"/>
    <property type="match status" value="1"/>
</dbReference>